<organism evidence="1 2">
    <name type="scientific">Sulfoacidibacillus ferrooxidans</name>
    <dbReference type="NCBI Taxonomy" id="2005001"/>
    <lineage>
        <taxon>Bacteria</taxon>
        <taxon>Bacillati</taxon>
        <taxon>Bacillota</taxon>
        <taxon>Bacilli</taxon>
        <taxon>Bacillales</taxon>
        <taxon>Alicyclobacillaceae</taxon>
        <taxon>Sulfoacidibacillus</taxon>
    </lineage>
</organism>
<evidence type="ECO:0000313" key="2">
    <source>
        <dbReference type="Proteomes" id="UP001139263"/>
    </source>
</evidence>
<keyword evidence="2" id="KW-1185">Reference proteome</keyword>
<comment type="caution">
    <text evidence="1">The sequence shown here is derived from an EMBL/GenBank/DDBJ whole genome shotgun (WGS) entry which is preliminary data.</text>
</comment>
<name>A0A9X1V7E5_9BACL</name>
<gene>
    <name evidence="1" type="ORF">MM817_00633</name>
</gene>
<dbReference type="EMBL" id="JALBUF010000001">
    <property type="protein sequence ID" value="MCI0182374.1"/>
    <property type="molecule type" value="Genomic_DNA"/>
</dbReference>
<dbReference type="AlphaFoldDB" id="A0A9X1V7E5"/>
<evidence type="ECO:0000313" key="1">
    <source>
        <dbReference type="EMBL" id="MCI0182374.1"/>
    </source>
</evidence>
<accession>A0A9X1V7E5</accession>
<reference evidence="1" key="1">
    <citation type="submission" date="2022-03" db="EMBL/GenBank/DDBJ databases">
        <title>Draft Genome Sequence of Firmicute Strain S0AB, a Heterotrophic Iron/Sulfur-Oxidizing Extreme Acidophile.</title>
        <authorList>
            <person name="Vergara E."/>
            <person name="Pakostova E."/>
            <person name="Johnson D.B."/>
            <person name="Holmes D.S."/>
        </authorList>
    </citation>
    <scope>NUCLEOTIDE SEQUENCE</scope>
    <source>
        <strain evidence="1">S0AB</strain>
    </source>
</reference>
<proteinExistence type="predicted"/>
<protein>
    <submittedName>
        <fullName evidence="1">Uncharacterized protein</fullName>
    </submittedName>
</protein>
<dbReference type="Proteomes" id="UP001139263">
    <property type="component" value="Unassembled WGS sequence"/>
</dbReference>
<sequence>MKQEAHASKQSEGWSSSRKNDLDVMISTPLKVKSILHLIIGRR</sequence>